<dbReference type="Proteomes" id="UP000298049">
    <property type="component" value="Chromosome"/>
</dbReference>
<dbReference type="CDD" id="cd03450">
    <property type="entry name" value="NodN"/>
    <property type="match status" value="1"/>
</dbReference>
<dbReference type="InterPro" id="IPR039375">
    <property type="entry name" value="NodN-like"/>
</dbReference>
<keyword evidence="3" id="KW-1185">Reference proteome</keyword>
<protein>
    <submittedName>
        <fullName evidence="2">MaoC family dehydratase</fullName>
    </submittedName>
</protein>
<evidence type="ECO:0000313" key="3">
    <source>
        <dbReference type="Proteomes" id="UP000298049"/>
    </source>
</evidence>
<dbReference type="KEGG" id="hmi:soil367_02395"/>
<sequence length="152" mass="16829">MKVFPSLEALAQVAGEDIGVSDWVLVDQARIQAFADATGDHQWIHLDQERAAQESPYKTTIAHGYLTLSLLPMLNQQIMRTEGVSATINYGLDKLRFPSPVPAGKRVRCHLKLLSLEPAGDSRHLARFRSTIEIEGSERPACVAENLAMYLS</sequence>
<accession>A0A4V1D8E3</accession>
<name>A0A4V1D8E3_9ALTE</name>
<dbReference type="PANTHER" id="PTHR42993:SF1">
    <property type="entry name" value="MAOC-LIKE DEHYDRATASE DOMAIN-CONTAINING PROTEIN"/>
    <property type="match status" value="1"/>
</dbReference>
<organism evidence="2 3">
    <name type="scientific">Hydrocarboniclastica marina</name>
    <dbReference type="NCBI Taxonomy" id="2259620"/>
    <lineage>
        <taxon>Bacteria</taxon>
        <taxon>Pseudomonadati</taxon>
        <taxon>Pseudomonadota</taxon>
        <taxon>Gammaproteobacteria</taxon>
        <taxon>Alteromonadales</taxon>
        <taxon>Alteromonadaceae</taxon>
        <taxon>Hydrocarboniclastica</taxon>
    </lineage>
</organism>
<dbReference type="InterPro" id="IPR029069">
    <property type="entry name" value="HotDog_dom_sf"/>
</dbReference>
<dbReference type="InterPro" id="IPR002539">
    <property type="entry name" value="MaoC-like_dom"/>
</dbReference>
<proteinExistence type="predicted"/>
<evidence type="ECO:0000313" key="2">
    <source>
        <dbReference type="EMBL" id="QCF24890.1"/>
    </source>
</evidence>
<dbReference type="SUPFAM" id="SSF54637">
    <property type="entry name" value="Thioesterase/thiol ester dehydrase-isomerase"/>
    <property type="match status" value="1"/>
</dbReference>
<dbReference type="EMBL" id="CP031093">
    <property type="protein sequence ID" value="QCF24890.1"/>
    <property type="molecule type" value="Genomic_DNA"/>
</dbReference>
<feature type="domain" description="MaoC-like" evidence="1">
    <location>
        <begin position="13"/>
        <end position="112"/>
    </location>
</feature>
<dbReference type="Pfam" id="PF01575">
    <property type="entry name" value="MaoC_dehydratas"/>
    <property type="match status" value="1"/>
</dbReference>
<reference evidence="2 3" key="1">
    <citation type="submission" date="2018-07" db="EMBL/GenBank/DDBJ databases">
        <title>Marsedoiliclastica nanhaica gen. nov. sp. nov., a novel marine hydrocarbonoclastic bacterium isolated from an in-situ enriched hydrocarbon-degrading consortium in deep-sea sediment.</title>
        <authorList>
            <person name="Dong C."/>
            <person name="Ma T."/>
            <person name="Liu R."/>
            <person name="Shao Z."/>
        </authorList>
    </citation>
    <scope>NUCLEOTIDE SEQUENCE [LARGE SCALE GENOMIC DNA]</scope>
    <source>
        <strain evidence="3">soil36-7</strain>
    </source>
</reference>
<dbReference type="Gene3D" id="3.10.129.10">
    <property type="entry name" value="Hotdog Thioesterase"/>
    <property type="match status" value="1"/>
</dbReference>
<evidence type="ECO:0000259" key="1">
    <source>
        <dbReference type="Pfam" id="PF01575"/>
    </source>
</evidence>
<dbReference type="RefSeq" id="WP_136546548.1">
    <property type="nucleotide sequence ID" value="NZ_CP031093.1"/>
</dbReference>
<gene>
    <name evidence="2" type="ORF">soil367_02395</name>
</gene>
<dbReference type="AlphaFoldDB" id="A0A4V1D8E3"/>
<dbReference type="OrthoDB" id="9801735at2"/>
<dbReference type="PANTHER" id="PTHR42993">
    <property type="entry name" value="MAOC-LIKE DEHYDRATASE DOMAIN-CONTAINING PROTEIN"/>
    <property type="match status" value="1"/>
</dbReference>